<dbReference type="GO" id="GO:0000139">
    <property type="term" value="C:Golgi membrane"/>
    <property type="evidence" value="ECO:0007669"/>
    <property type="project" value="UniProtKB-SubCell"/>
</dbReference>
<dbReference type="VEuPathDB" id="MicrosporidiaDB:CWI36_0765p0020"/>
<dbReference type="InterPro" id="IPR028565">
    <property type="entry name" value="MHD"/>
</dbReference>
<comment type="subcellular location">
    <subcellularLocation>
        <location evidence="8 9">Cytoplasm</location>
    </subcellularLocation>
    <subcellularLocation>
        <location evidence="8 9">Cytoplasmic vesicle</location>
        <location evidence="8 9">COPI-coated vesicle membrane</location>
        <topology evidence="8 9">Peripheral membrane protein</topology>
        <orientation evidence="8 9">Cytoplasmic side</orientation>
    </subcellularLocation>
    <subcellularLocation>
        <location evidence="8 9">Golgi apparatus membrane</location>
        <topology evidence="8 9">Peripheral membrane protein</topology>
        <orientation evidence="8 9">Cytoplasmic side</orientation>
    </subcellularLocation>
</comment>
<comment type="caution">
    <text evidence="11">The sequence shown here is derived from an EMBL/GenBank/DDBJ whole genome shotgun (WGS) entry which is preliminary data.</text>
</comment>
<dbReference type="EMBL" id="PITI01000765">
    <property type="protein sequence ID" value="TBU04416.1"/>
    <property type="molecule type" value="Genomic_DNA"/>
</dbReference>
<dbReference type="Proteomes" id="UP000291404">
    <property type="component" value="Unassembled WGS sequence"/>
</dbReference>
<dbReference type="PANTHER" id="PTHR10121:SF0">
    <property type="entry name" value="COATOMER SUBUNIT DELTA"/>
    <property type="match status" value="1"/>
</dbReference>
<dbReference type="VEuPathDB" id="MicrosporidiaDB:CWI39_2939p0010"/>
<keyword evidence="12" id="KW-1185">Reference proteome</keyword>
<comment type="function">
    <text evidence="8">The coatomer is a cytosolic protein complex that binds to dilysine motifs and reversibly associates with Golgi non-clathrin-coated vesicles, which further mediate biosynthetic protein transport from the ER, via the Golgi up to the trans Golgi network. Coatomer complex is required for budding from Golgi membranes, and is essential for the retrograde Golgi-to-ER transport of dilysine-tagged proteins.</text>
</comment>
<evidence type="ECO:0000313" key="12">
    <source>
        <dbReference type="Proteomes" id="UP000291404"/>
    </source>
</evidence>
<dbReference type="GO" id="GO:0051645">
    <property type="term" value="P:Golgi localization"/>
    <property type="evidence" value="ECO:0007669"/>
    <property type="project" value="TreeGrafter"/>
</dbReference>
<organism evidence="11 12">
    <name type="scientific">Hamiltosporidium magnivora</name>
    <dbReference type="NCBI Taxonomy" id="148818"/>
    <lineage>
        <taxon>Eukaryota</taxon>
        <taxon>Fungi</taxon>
        <taxon>Fungi incertae sedis</taxon>
        <taxon>Microsporidia</taxon>
        <taxon>Dubosqiidae</taxon>
        <taxon>Hamiltosporidium</taxon>
    </lineage>
</organism>
<evidence type="ECO:0000256" key="8">
    <source>
        <dbReference type="RuleBase" id="RU364018"/>
    </source>
</evidence>
<dbReference type="GO" id="GO:0006888">
    <property type="term" value="P:endoplasmic reticulum to Golgi vesicle-mediated transport"/>
    <property type="evidence" value="ECO:0007669"/>
    <property type="project" value="TreeGrafter"/>
</dbReference>
<name>A0A4Q9LAC7_9MICR</name>
<comment type="subunit">
    <text evidence="8">Oligomeric complex that consists of at least the alpha, beta, beta', gamma, delta, epsilon and zeta subunits.</text>
</comment>
<dbReference type="CDD" id="cd09254">
    <property type="entry name" value="AP_delta-COPI_MHD"/>
    <property type="match status" value="1"/>
</dbReference>
<accession>A0A4Q9LAC7</accession>
<feature type="domain" description="MHD" evidence="10">
    <location>
        <begin position="196"/>
        <end position="422"/>
    </location>
</feature>
<evidence type="ECO:0000256" key="1">
    <source>
        <dbReference type="ARBA" id="ARBA00010516"/>
    </source>
</evidence>
<dbReference type="InterPro" id="IPR036168">
    <property type="entry name" value="AP2_Mu_C_sf"/>
</dbReference>
<keyword evidence="7 8" id="KW-0968">Cytoplasmic vesicle</keyword>
<evidence type="ECO:0000313" key="11">
    <source>
        <dbReference type="EMBL" id="TBU04416.1"/>
    </source>
</evidence>
<evidence type="ECO:0000256" key="4">
    <source>
        <dbReference type="ARBA" id="ARBA00022892"/>
    </source>
</evidence>
<dbReference type="AlphaFoldDB" id="A0A4Q9LAC7"/>
<comment type="similarity">
    <text evidence="1 8">Belongs to the adaptor complexes medium subunit family. Delta-COP subfamily.</text>
</comment>
<dbReference type="Gene3D" id="2.60.40.1170">
    <property type="entry name" value="Mu homology domain, subdomain B"/>
    <property type="match status" value="2"/>
</dbReference>
<keyword evidence="5 8" id="KW-0653">Protein transport</keyword>
<dbReference type="GO" id="GO:0030126">
    <property type="term" value="C:COPI vesicle coat"/>
    <property type="evidence" value="ECO:0007669"/>
    <property type="project" value="UniProtKB-UniRule"/>
</dbReference>
<reference evidence="11 12" key="1">
    <citation type="submission" date="2017-12" db="EMBL/GenBank/DDBJ databases">
        <authorList>
            <person name="Pombert J.-F."/>
            <person name="Haag K.L."/>
            <person name="Ebert D."/>
        </authorList>
    </citation>
    <scope>NUCLEOTIDE SEQUENCE [LARGE SCALE GENOMIC DNA]</scope>
    <source>
        <strain evidence="11">BE-OM-2</strain>
    </source>
</reference>
<dbReference type="PANTHER" id="PTHR10121">
    <property type="entry name" value="COATOMER SUBUNIT DELTA"/>
    <property type="match status" value="1"/>
</dbReference>
<evidence type="ECO:0000259" key="10">
    <source>
        <dbReference type="PROSITE" id="PS51072"/>
    </source>
</evidence>
<evidence type="ECO:0000256" key="9">
    <source>
        <dbReference type="RuleBase" id="RU366052"/>
    </source>
</evidence>
<dbReference type="Pfam" id="PF00928">
    <property type="entry name" value="Adap_comp_sub"/>
    <property type="match status" value="1"/>
</dbReference>
<evidence type="ECO:0000256" key="6">
    <source>
        <dbReference type="ARBA" id="ARBA00023034"/>
    </source>
</evidence>
<gene>
    <name evidence="11" type="ORF">CWI36_0765p0020</name>
</gene>
<dbReference type="STRING" id="148818.A0A4Q9LAC7"/>
<evidence type="ECO:0000256" key="7">
    <source>
        <dbReference type="ARBA" id="ARBA00023329"/>
    </source>
</evidence>
<sequence length="422" mass="49519">MLIGFFTYNSITEDIFIKTTEPMEKEVIDLILSEFTSASKKGTSLITEMFTYYFLEKEDVYYVLVTEYGFQEYNAIKLLKTLIPYDFPSLLFVLDDIINKNSFFILDTESLHNIVEMESQEEKVHEMMMKNKELDAIQKQKELKMRKKMSDIDLQLEKVKNLEIEIRKETILQSKTVEEKEEIKKEKKPVINEDREESILIGIKEKIKIVVDKENNIKNCEVEGDMNLLVRNEEYKNCEIEFSIQKKENLKFNPNLDKDSSKKNKLKGTKGFPVDKNVALMKWKYSEIFLPIVFTFWPSEVGIDKYQISMEIVTEVENIEGLKLFFPLKNIKNVILESDKCVLGKEFIEWDIGSCKERGSSENIEFTCSTDDVNNVFPIEVFFRCKSIFSGLKILNVKEKENLDCFSVDEMFEVDKFTIVNE</sequence>
<keyword evidence="2 8" id="KW-0813">Transport</keyword>
<dbReference type="SUPFAM" id="SSF49447">
    <property type="entry name" value="Second domain of Mu2 adaptin subunit (ap50) of ap2 adaptor"/>
    <property type="match status" value="1"/>
</dbReference>
<dbReference type="GO" id="GO:0006890">
    <property type="term" value="P:retrograde vesicle-mediated transport, Golgi to endoplasmic reticulum"/>
    <property type="evidence" value="ECO:0007669"/>
    <property type="project" value="UniProtKB-UniRule"/>
</dbReference>
<keyword evidence="6 8" id="KW-0333">Golgi apparatus</keyword>
<protein>
    <recommendedName>
        <fullName evidence="8">Coatomer subunit delta</fullName>
    </recommendedName>
</protein>
<dbReference type="InterPro" id="IPR027059">
    <property type="entry name" value="Coatomer_dsu"/>
</dbReference>
<dbReference type="GO" id="GO:0015031">
    <property type="term" value="P:protein transport"/>
    <property type="evidence" value="ECO:0007669"/>
    <property type="project" value="UniProtKB-KW"/>
</dbReference>
<proteinExistence type="inferred from homology"/>
<keyword evidence="4 8" id="KW-0931">ER-Golgi transport</keyword>
<evidence type="ECO:0000256" key="2">
    <source>
        <dbReference type="ARBA" id="ARBA00022448"/>
    </source>
</evidence>
<keyword evidence="3 8" id="KW-0963">Cytoplasm</keyword>
<dbReference type="PROSITE" id="PS51072">
    <property type="entry name" value="MHD"/>
    <property type="match status" value="1"/>
</dbReference>
<evidence type="ECO:0000256" key="3">
    <source>
        <dbReference type="ARBA" id="ARBA00022490"/>
    </source>
</evidence>
<dbReference type="VEuPathDB" id="MicrosporidiaDB:CWI39_2323p0010"/>
<evidence type="ECO:0000256" key="5">
    <source>
        <dbReference type="ARBA" id="ARBA00022927"/>
    </source>
</evidence>
<keyword evidence="8" id="KW-0472">Membrane</keyword>